<feature type="non-terminal residue" evidence="7">
    <location>
        <position position="1"/>
    </location>
</feature>
<dbReference type="GO" id="GO:0005930">
    <property type="term" value="C:axoneme"/>
    <property type="evidence" value="ECO:0007669"/>
    <property type="project" value="TreeGrafter"/>
</dbReference>
<accession>A0A7L1VLL5</accession>
<name>A0A7L1VLL5_SITEU</name>
<evidence type="ECO:0000256" key="5">
    <source>
        <dbReference type="ARBA" id="ARBA00023273"/>
    </source>
</evidence>
<comment type="caution">
    <text evidence="7">The sequence shown here is derived from an EMBL/GenBank/DDBJ whole genome shotgun (WGS) entry which is preliminary data.</text>
</comment>
<dbReference type="AlphaFoldDB" id="A0A7L1VLL5"/>
<dbReference type="Proteomes" id="UP000583915">
    <property type="component" value="Unassembled WGS sequence"/>
</dbReference>
<keyword evidence="8" id="KW-1185">Reference proteome</keyword>
<dbReference type="PANTHER" id="PTHR23053">
    <property type="entry name" value="DLEC1 DELETED IN LUNG AND ESOPHAGEAL CANCER 1"/>
    <property type="match status" value="1"/>
</dbReference>
<feature type="non-terminal residue" evidence="7">
    <location>
        <position position="298"/>
    </location>
</feature>
<evidence type="ECO:0000256" key="4">
    <source>
        <dbReference type="ARBA" id="ARBA00023069"/>
    </source>
</evidence>
<keyword evidence="3" id="KW-0963">Cytoplasm</keyword>
<keyword evidence="5" id="KW-0966">Cell projection</keyword>
<dbReference type="InterPro" id="IPR053879">
    <property type="entry name" value="HYDIN_VesB_CFA65-like_Ig"/>
</dbReference>
<reference evidence="7 8" key="1">
    <citation type="submission" date="2019-09" db="EMBL/GenBank/DDBJ databases">
        <title>Bird 10,000 Genomes (B10K) Project - Family phase.</title>
        <authorList>
            <person name="Zhang G."/>
        </authorList>
    </citation>
    <scope>NUCLEOTIDE SEQUENCE [LARGE SCALE GENOMIC DNA]</scope>
    <source>
        <strain evidence="7">B10K-DU-002-25</strain>
        <tissue evidence="7">Muscle</tissue>
    </source>
</reference>
<protein>
    <submittedName>
        <fullName evidence="7">HYDIN protein</fullName>
    </submittedName>
</protein>
<evidence type="ECO:0000256" key="2">
    <source>
        <dbReference type="ARBA" id="ARBA00004496"/>
    </source>
</evidence>
<evidence type="ECO:0000256" key="3">
    <source>
        <dbReference type="ARBA" id="ARBA00022490"/>
    </source>
</evidence>
<dbReference type="GO" id="GO:0003341">
    <property type="term" value="P:cilium movement"/>
    <property type="evidence" value="ECO:0007669"/>
    <property type="project" value="TreeGrafter"/>
</dbReference>
<comment type="subcellular location">
    <subcellularLocation>
        <location evidence="1">Cell projection</location>
        <location evidence="1">Cilium</location>
    </subcellularLocation>
    <subcellularLocation>
        <location evidence="2">Cytoplasm</location>
    </subcellularLocation>
</comment>
<dbReference type="Pfam" id="PF22544">
    <property type="entry name" value="HYDIN_VesB_CFA65-like_Ig"/>
    <property type="match status" value="1"/>
</dbReference>
<dbReference type="InterPro" id="IPR013783">
    <property type="entry name" value="Ig-like_fold"/>
</dbReference>
<evidence type="ECO:0000256" key="1">
    <source>
        <dbReference type="ARBA" id="ARBA00004138"/>
    </source>
</evidence>
<organism evidence="7 8">
    <name type="scientific">Sitta europaea</name>
    <name type="common">Eurasian nuthatch</name>
    <dbReference type="NCBI Taxonomy" id="50251"/>
    <lineage>
        <taxon>Eukaryota</taxon>
        <taxon>Metazoa</taxon>
        <taxon>Chordata</taxon>
        <taxon>Craniata</taxon>
        <taxon>Vertebrata</taxon>
        <taxon>Euteleostomi</taxon>
        <taxon>Archelosauria</taxon>
        <taxon>Archosauria</taxon>
        <taxon>Dinosauria</taxon>
        <taxon>Saurischia</taxon>
        <taxon>Theropoda</taxon>
        <taxon>Coelurosauria</taxon>
        <taxon>Aves</taxon>
        <taxon>Neognathae</taxon>
        <taxon>Neoaves</taxon>
        <taxon>Telluraves</taxon>
        <taxon>Australaves</taxon>
        <taxon>Passeriformes</taxon>
        <taxon>Sittidae</taxon>
        <taxon>Sitta</taxon>
    </lineage>
</organism>
<keyword evidence="4" id="KW-0969">Cilium</keyword>
<dbReference type="PANTHER" id="PTHR23053:SF0">
    <property type="entry name" value="HYDROCEPHALUS-INDUCING PROTEIN HOMOLOG"/>
    <property type="match status" value="1"/>
</dbReference>
<evidence type="ECO:0000259" key="6">
    <source>
        <dbReference type="Pfam" id="PF22544"/>
    </source>
</evidence>
<proteinExistence type="predicted"/>
<dbReference type="InterPro" id="IPR033305">
    <property type="entry name" value="Hydin-like"/>
</dbReference>
<feature type="domain" description="HYDIN/VesB/CFA65-like Ig-like" evidence="6">
    <location>
        <begin position="2"/>
        <end position="76"/>
    </location>
</feature>
<dbReference type="GO" id="GO:1904158">
    <property type="term" value="P:axonemal central apparatus assembly"/>
    <property type="evidence" value="ECO:0007669"/>
    <property type="project" value="TreeGrafter"/>
</dbReference>
<gene>
    <name evidence="7" type="primary">Hydin_1</name>
    <name evidence="7" type="ORF">SITEUR_R05499</name>
</gene>
<sequence>LINQGAINAPFTLTASTSYIAMGCYFDIVPEEGIIAPGGIQTLQVWFKATVPGECEEEFRFSVAGSPMPVILTIKGHVIGPTLDFNISELNFGDISFGFPCTKTCRLTNTSPMPVKFKLRMSDDGTQRPVTSYDQIRKEGDPSWRRGIHFRVEPREFKINPSQGTIPPQGHQDIEVTLCSNTVMEFYRQMLVDLQGFGKGVASVTIIARCLVPELVVSPQILLCKDCVLKVPYEKKLLVINNTNLPGCYGLIPQKRKEDSPVFYSSPKPCGIVQPCSTAEIPIIVEVQTLGKHRTRVL</sequence>
<dbReference type="Gene3D" id="2.60.40.10">
    <property type="entry name" value="Immunoglobulins"/>
    <property type="match status" value="3"/>
</dbReference>
<evidence type="ECO:0000313" key="7">
    <source>
        <dbReference type="EMBL" id="NXO85673.1"/>
    </source>
</evidence>
<dbReference type="EMBL" id="VXBS01008733">
    <property type="protein sequence ID" value="NXO85673.1"/>
    <property type="molecule type" value="Genomic_DNA"/>
</dbReference>
<evidence type="ECO:0000313" key="8">
    <source>
        <dbReference type="Proteomes" id="UP000583915"/>
    </source>
</evidence>